<proteinExistence type="predicted"/>
<dbReference type="EMBL" id="HBHX01052055">
    <property type="protein sequence ID" value="CAE0131566.1"/>
    <property type="molecule type" value="Transcribed_RNA"/>
</dbReference>
<evidence type="ECO:0000313" key="1">
    <source>
        <dbReference type="EMBL" id="CAE0131566.1"/>
    </source>
</evidence>
<sequence>MLRAWLGDGRVARPLPKRHDIPQPWKTPRGLAAARSAPQAILQLDIRYQADEGHCAFNVAVWLTVAMVVALCAGGGPRDDNPTLDMGGNAVEVGGLVGAGQVLTNLQRHDPVPAPMQIKRQGFRQLGKAHATQSRLLDPLTTIDAYPANCRIMLQKVSPVLAHTTAQV</sequence>
<name>A0A7S3BFC1_9EUKA</name>
<reference evidence="1" key="1">
    <citation type="submission" date="2021-01" db="EMBL/GenBank/DDBJ databases">
        <authorList>
            <person name="Corre E."/>
            <person name="Pelletier E."/>
            <person name="Niang G."/>
            <person name="Scheremetjew M."/>
            <person name="Finn R."/>
            <person name="Kale V."/>
            <person name="Holt S."/>
            <person name="Cochrane G."/>
            <person name="Meng A."/>
            <person name="Brown T."/>
            <person name="Cohen L."/>
        </authorList>
    </citation>
    <scope>NUCLEOTIDE SEQUENCE</scope>
    <source>
        <strain evidence="1">CCMP281</strain>
    </source>
</reference>
<organism evidence="1">
    <name type="scientific">Haptolina ericina</name>
    <dbReference type="NCBI Taxonomy" id="156174"/>
    <lineage>
        <taxon>Eukaryota</taxon>
        <taxon>Haptista</taxon>
        <taxon>Haptophyta</taxon>
        <taxon>Prymnesiophyceae</taxon>
        <taxon>Prymnesiales</taxon>
        <taxon>Prymnesiaceae</taxon>
        <taxon>Haptolina</taxon>
    </lineage>
</organism>
<dbReference type="AlphaFoldDB" id="A0A7S3BFC1"/>
<gene>
    <name evidence="1" type="ORF">HERI1096_LOCUS28752</name>
</gene>
<protein>
    <submittedName>
        <fullName evidence="1">Uncharacterized protein</fullName>
    </submittedName>
</protein>
<accession>A0A7S3BFC1</accession>